<evidence type="ECO:0000256" key="5">
    <source>
        <dbReference type="ARBA" id="ARBA00022475"/>
    </source>
</evidence>
<feature type="transmembrane region" description="Helical" evidence="10">
    <location>
        <begin position="325"/>
        <end position="351"/>
    </location>
</feature>
<comment type="subcellular location">
    <subcellularLocation>
        <location evidence="1">Cell membrane</location>
        <topology evidence="1">Multi-pass membrane protein</topology>
    </subcellularLocation>
</comment>
<evidence type="ECO:0000256" key="4">
    <source>
        <dbReference type="ARBA" id="ARBA00022448"/>
    </source>
</evidence>
<feature type="transmembrane region" description="Helical" evidence="10">
    <location>
        <begin position="422"/>
        <end position="440"/>
    </location>
</feature>
<evidence type="ECO:0000256" key="10">
    <source>
        <dbReference type="SAM" id="Phobius"/>
    </source>
</evidence>
<dbReference type="InterPro" id="IPR045070">
    <property type="entry name" value="MATE_MepA-like"/>
</dbReference>
<feature type="transmembrane region" description="Helical" evidence="10">
    <location>
        <begin position="396"/>
        <end position="416"/>
    </location>
</feature>
<evidence type="ECO:0000256" key="2">
    <source>
        <dbReference type="ARBA" id="ARBA00008417"/>
    </source>
</evidence>
<dbReference type="InterPro" id="IPR051327">
    <property type="entry name" value="MATE_MepA_subfamily"/>
</dbReference>
<evidence type="ECO:0000256" key="1">
    <source>
        <dbReference type="ARBA" id="ARBA00004651"/>
    </source>
</evidence>
<dbReference type="InterPro" id="IPR048279">
    <property type="entry name" value="MdtK-like"/>
</dbReference>
<evidence type="ECO:0000313" key="11">
    <source>
        <dbReference type="EMBL" id="MFL0252697.1"/>
    </source>
</evidence>
<keyword evidence="4" id="KW-0813">Transport</keyword>
<sequence length="462" mass="51140">MGANDKSFLTENISKLLFKFAIPAILSSLVYELYNTVDTVFAGRYVGTEAIGAVTIAYPIQKLMIAIGLLIASGTLAYAARALGERNIKELKSVIVNSLILTLISLITVSILIYFFRKPVIYAIGASDKIYVLADKYVSILLIGGVFQALAIVACYIMISFGKARIILYTNIIGISLDIIFSYILVVVCGMGLTGSAVANITAQVISFAFALFMFVKTNNQFKIKFSKQLTFKCVNKSIIWEIITVGFSTFIIEMVDAFVGAVLNNILHPIGGDSAIIIVGIVTKVLMIMFIAVIGISSGMQPIISYNFGAGNYKRVKNILKCSIKYIVSISTVFWIVFMKFSYPIIGFFLKDKALLDQTVSSFRTCVLLVPLLGVYYVTIYYYQAIGEARKSFLLSIYREIVIFIPLATLFIKIFGMKGAFIAYPTGDVIVILTSLYFIRKAFKEKFEEEKVSKHVVSKSI</sequence>
<evidence type="ECO:0000256" key="3">
    <source>
        <dbReference type="ARBA" id="ARBA00022106"/>
    </source>
</evidence>
<dbReference type="PANTHER" id="PTHR43823">
    <property type="entry name" value="SPORULATION PROTEIN YKVU"/>
    <property type="match status" value="1"/>
</dbReference>
<feature type="transmembrane region" description="Helical" evidence="10">
    <location>
        <begin position="166"/>
        <end position="193"/>
    </location>
</feature>
<dbReference type="CDD" id="cd13143">
    <property type="entry name" value="MATE_MepA_like"/>
    <property type="match status" value="1"/>
</dbReference>
<dbReference type="Pfam" id="PF01554">
    <property type="entry name" value="MatE"/>
    <property type="match status" value="2"/>
</dbReference>
<evidence type="ECO:0000256" key="7">
    <source>
        <dbReference type="ARBA" id="ARBA00022989"/>
    </source>
</evidence>
<reference evidence="11 12" key="1">
    <citation type="submission" date="2024-11" db="EMBL/GenBank/DDBJ databases">
        <authorList>
            <person name="Heng Y.C."/>
            <person name="Lim A.C.H."/>
            <person name="Lee J.K.Y."/>
            <person name="Kittelmann S."/>
        </authorList>
    </citation>
    <scope>NUCLEOTIDE SEQUENCE [LARGE SCALE GENOMIC DNA]</scope>
    <source>
        <strain evidence="11 12">WILCCON 0114</strain>
    </source>
</reference>
<organism evidence="11 12">
    <name type="scientific">Clostridium neuense</name>
    <dbReference type="NCBI Taxonomy" id="1728934"/>
    <lineage>
        <taxon>Bacteria</taxon>
        <taxon>Bacillati</taxon>
        <taxon>Bacillota</taxon>
        <taxon>Clostridia</taxon>
        <taxon>Eubacteriales</taxon>
        <taxon>Clostridiaceae</taxon>
        <taxon>Clostridium</taxon>
    </lineage>
</organism>
<keyword evidence="12" id="KW-1185">Reference proteome</keyword>
<keyword evidence="6 10" id="KW-0812">Transmembrane</keyword>
<dbReference type="RefSeq" id="WP_406789354.1">
    <property type="nucleotide sequence ID" value="NZ_JBJIAA010000019.1"/>
</dbReference>
<comment type="caution">
    <text evidence="11">The sequence shown here is derived from an EMBL/GenBank/DDBJ whole genome shotgun (WGS) entry which is preliminary data.</text>
</comment>
<keyword evidence="9" id="KW-0046">Antibiotic resistance</keyword>
<evidence type="ECO:0000313" key="12">
    <source>
        <dbReference type="Proteomes" id="UP001623592"/>
    </source>
</evidence>
<feature type="transmembrane region" description="Helical" evidence="10">
    <location>
        <begin position="95"/>
        <end position="117"/>
    </location>
</feature>
<keyword evidence="7 10" id="KW-1133">Transmembrane helix</keyword>
<accession>A0ABW8TLG7</accession>
<feature type="transmembrane region" description="Helical" evidence="10">
    <location>
        <begin position="199"/>
        <end position="218"/>
    </location>
</feature>
<dbReference type="PIRSF" id="PIRSF006603">
    <property type="entry name" value="DinF"/>
    <property type="match status" value="1"/>
</dbReference>
<feature type="transmembrane region" description="Helical" evidence="10">
    <location>
        <begin position="16"/>
        <end position="34"/>
    </location>
</feature>
<dbReference type="NCBIfam" id="TIGR00797">
    <property type="entry name" value="matE"/>
    <property type="match status" value="1"/>
</dbReference>
<proteinExistence type="inferred from homology"/>
<dbReference type="Proteomes" id="UP001623592">
    <property type="component" value="Unassembled WGS sequence"/>
</dbReference>
<feature type="transmembrane region" description="Helical" evidence="10">
    <location>
        <begin position="276"/>
        <end position="297"/>
    </location>
</feature>
<dbReference type="PANTHER" id="PTHR43823:SF3">
    <property type="entry name" value="MULTIDRUG EXPORT PROTEIN MEPA"/>
    <property type="match status" value="1"/>
</dbReference>
<keyword evidence="8 10" id="KW-0472">Membrane</keyword>
<name>A0ABW8TLG7_9CLOT</name>
<feature type="transmembrane region" description="Helical" evidence="10">
    <location>
        <begin position="363"/>
        <end position="384"/>
    </location>
</feature>
<evidence type="ECO:0000256" key="6">
    <source>
        <dbReference type="ARBA" id="ARBA00022692"/>
    </source>
</evidence>
<gene>
    <name evidence="11" type="ORF">ACJDT4_19975</name>
</gene>
<feature type="transmembrane region" description="Helical" evidence="10">
    <location>
        <begin position="239"/>
        <end position="264"/>
    </location>
</feature>
<dbReference type="PRINTS" id="PR00249">
    <property type="entry name" value="GPCRSECRETIN"/>
</dbReference>
<keyword evidence="5" id="KW-1003">Cell membrane</keyword>
<dbReference type="InterPro" id="IPR000832">
    <property type="entry name" value="GPCR_2_secretin-like"/>
</dbReference>
<evidence type="ECO:0000256" key="8">
    <source>
        <dbReference type="ARBA" id="ARBA00023136"/>
    </source>
</evidence>
<dbReference type="EMBL" id="JBJIAA010000019">
    <property type="protein sequence ID" value="MFL0252697.1"/>
    <property type="molecule type" value="Genomic_DNA"/>
</dbReference>
<protein>
    <recommendedName>
        <fullName evidence="3">Multidrug export protein MepA</fullName>
    </recommendedName>
</protein>
<evidence type="ECO:0000256" key="9">
    <source>
        <dbReference type="ARBA" id="ARBA00023251"/>
    </source>
</evidence>
<comment type="similarity">
    <text evidence="2">Belongs to the multi antimicrobial extrusion (MATE) (TC 2.A.66.1) family. MepA subfamily.</text>
</comment>
<feature type="transmembrane region" description="Helical" evidence="10">
    <location>
        <begin position="137"/>
        <end position="159"/>
    </location>
</feature>
<dbReference type="InterPro" id="IPR002528">
    <property type="entry name" value="MATE_fam"/>
</dbReference>